<evidence type="ECO:0000313" key="3">
    <source>
        <dbReference type="Proteomes" id="UP000003856"/>
    </source>
</evidence>
<dbReference type="AlphaFoldDB" id="C5T4R0"/>
<dbReference type="OrthoDB" id="9911461at2"/>
<proteinExistence type="predicted"/>
<dbReference type="EMBL" id="ACQT01000051">
    <property type="protein sequence ID" value="EER60553.1"/>
    <property type="molecule type" value="Genomic_DNA"/>
</dbReference>
<evidence type="ECO:0000313" key="2">
    <source>
        <dbReference type="EMBL" id="EER60553.1"/>
    </source>
</evidence>
<keyword evidence="1" id="KW-1133">Transmembrane helix</keyword>
<gene>
    <name evidence="2" type="ORF">AcdelDRAFT_1890</name>
</gene>
<comment type="caution">
    <text evidence="2">The sequence shown here is derived from an EMBL/GenBank/DDBJ whole genome shotgun (WGS) entry which is preliminary data.</text>
</comment>
<name>C5T4R0_ACIDE</name>
<accession>C5T4R0</accession>
<reference evidence="2 3" key="1">
    <citation type="submission" date="2009-05" db="EMBL/GenBank/DDBJ databases">
        <title>The draft genome of Acidovorax delafieldii 2AN.</title>
        <authorList>
            <consortium name="US DOE Joint Genome Institute (JGI-PGF)"/>
            <person name="Lucas S."/>
            <person name="Copeland A."/>
            <person name="Lapidus A."/>
            <person name="Glavina del Rio T."/>
            <person name="Tice H."/>
            <person name="Bruce D."/>
            <person name="Goodwin L."/>
            <person name="Pitluck S."/>
            <person name="Larimer F."/>
            <person name="Land M.L."/>
            <person name="Hauser L."/>
            <person name="Shelobolina E.S."/>
            <person name="Picardal F."/>
            <person name="Roden E."/>
            <person name="Emerson D."/>
        </authorList>
    </citation>
    <scope>NUCLEOTIDE SEQUENCE [LARGE SCALE GENOMIC DNA]</scope>
    <source>
        <strain evidence="2 3">2AN</strain>
    </source>
</reference>
<evidence type="ECO:0000256" key="1">
    <source>
        <dbReference type="SAM" id="Phobius"/>
    </source>
</evidence>
<sequence length="76" mass="8405">MTAWILLLLTLCCVWLCVDASKLNAPLRDKHPNTPEGNSRVTFEGIYAPFGLGVLAWLFLAMSILLGVLTVREFLA</sequence>
<protein>
    <submittedName>
        <fullName evidence="2">Uncharacterized protein</fullName>
    </submittedName>
</protein>
<keyword evidence="1" id="KW-0812">Transmembrane</keyword>
<organism evidence="2 3">
    <name type="scientific">Acidovorax delafieldii 2AN</name>
    <dbReference type="NCBI Taxonomy" id="573060"/>
    <lineage>
        <taxon>Bacteria</taxon>
        <taxon>Pseudomonadati</taxon>
        <taxon>Pseudomonadota</taxon>
        <taxon>Betaproteobacteria</taxon>
        <taxon>Burkholderiales</taxon>
        <taxon>Comamonadaceae</taxon>
        <taxon>Acidovorax</taxon>
    </lineage>
</organism>
<keyword evidence="3" id="KW-1185">Reference proteome</keyword>
<dbReference type="Proteomes" id="UP000003856">
    <property type="component" value="Unassembled WGS sequence"/>
</dbReference>
<feature type="transmembrane region" description="Helical" evidence="1">
    <location>
        <begin position="46"/>
        <end position="71"/>
    </location>
</feature>
<dbReference type="PATRIC" id="fig|573060.9.peg.3255"/>
<keyword evidence="1" id="KW-0472">Membrane</keyword>
<dbReference type="RefSeq" id="WP_005795837.1">
    <property type="nucleotide sequence ID" value="NZ_ACQT01000051.1"/>
</dbReference>